<protein>
    <submittedName>
        <fullName evidence="1">Uncharacterized protein</fullName>
    </submittedName>
</protein>
<name>A0A9P1C6A3_9DINO</name>
<accession>A0A9P1C6A3</accession>
<organism evidence="1">
    <name type="scientific">Cladocopium goreaui</name>
    <dbReference type="NCBI Taxonomy" id="2562237"/>
    <lineage>
        <taxon>Eukaryota</taxon>
        <taxon>Sar</taxon>
        <taxon>Alveolata</taxon>
        <taxon>Dinophyceae</taxon>
        <taxon>Suessiales</taxon>
        <taxon>Symbiodiniaceae</taxon>
        <taxon>Cladocopium</taxon>
    </lineage>
</organism>
<dbReference type="EMBL" id="CAMXCT030001024">
    <property type="protein sequence ID" value="CAL4773171.1"/>
    <property type="molecule type" value="Genomic_DNA"/>
</dbReference>
<dbReference type="EMBL" id="CAMXCT010001024">
    <property type="protein sequence ID" value="CAI3985859.1"/>
    <property type="molecule type" value="Genomic_DNA"/>
</dbReference>
<keyword evidence="3" id="KW-1185">Reference proteome</keyword>
<dbReference type="AlphaFoldDB" id="A0A9P1C6A3"/>
<comment type="caution">
    <text evidence="1">The sequence shown here is derived from an EMBL/GenBank/DDBJ whole genome shotgun (WGS) entry which is preliminary data.</text>
</comment>
<reference evidence="2 3" key="2">
    <citation type="submission" date="2024-05" db="EMBL/GenBank/DDBJ databases">
        <authorList>
            <person name="Chen Y."/>
            <person name="Shah S."/>
            <person name="Dougan E. K."/>
            <person name="Thang M."/>
            <person name="Chan C."/>
        </authorList>
    </citation>
    <scope>NUCLEOTIDE SEQUENCE [LARGE SCALE GENOMIC DNA]</scope>
</reference>
<dbReference type="EMBL" id="CAMXCT020001024">
    <property type="protein sequence ID" value="CAL1139234.1"/>
    <property type="molecule type" value="Genomic_DNA"/>
</dbReference>
<sequence length="99" mass="12213">MLARLQLNHRLELPKCKGRPEPMLMVPPRKRNRAGTELCLRRWKRTRRTKWTWEWMCWSRVNPWQLTSRKMWTLDRSGYPWLGPWPLVESLEESVWRIA</sequence>
<evidence type="ECO:0000313" key="1">
    <source>
        <dbReference type="EMBL" id="CAI3985859.1"/>
    </source>
</evidence>
<evidence type="ECO:0000313" key="3">
    <source>
        <dbReference type="Proteomes" id="UP001152797"/>
    </source>
</evidence>
<proteinExistence type="predicted"/>
<dbReference type="Proteomes" id="UP001152797">
    <property type="component" value="Unassembled WGS sequence"/>
</dbReference>
<evidence type="ECO:0000313" key="2">
    <source>
        <dbReference type="EMBL" id="CAL4773171.1"/>
    </source>
</evidence>
<reference evidence="1" key="1">
    <citation type="submission" date="2022-10" db="EMBL/GenBank/DDBJ databases">
        <authorList>
            <person name="Chen Y."/>
            <person name="Dougan E. K."/>
            <person name="Chan C."/>
            <person name="Rhodes N."/>
            <person name="Thang M."/>
        </authorList>
    </citation>
    <scope>NUCLEOTIDE SEQUENCE</scope>
</reference>
<gene>
    <name evidence="1" type="ORF">C1SCF055_LOCUS13257</name>
</gene>